<dbReference type="OrthoDB" id="7862014at2759"/>
<proteinExistence type="predicted"/>
<dbReference type="GeneID" id="108075981"/>
<sequence length="179" mass="21686">MDDKDLQKHYERVMRDLQKERLLTFEEMLEITKIPPEILKRTIAVLAPGLCCYQKLKAEQEEEEEENFDEHWTVQDMQDIADFEEKRQRVMDKYHKKAKKEVKNMRNKENIIKDKSQHEEFDDNPNFERDQEIVSFEDLVKLTFTHPFYLERCLCHLAILAETEEGKPEENFNDEDENM</sequence>
<gene>
    <name evidence="2" type="primary">LOC108075981</name>
</gene>
<dbReference type="RefSeq" id="XP_017024122.1">
    <property type="nucleotide sequence ID" value="XM_017168633.3"/>
</dbReference>
<protein>
    <submittedName>
        <fullName evidence="2">Uncharacterized protein</fullName>
    </submittedName>
</protein>
<reference evidence="2" key="1">
    <citation type="submission" date="2025-08" db="UniProtKB">
        <authorList>
            <consortium name="RefSeq"/>
        </authorList>
    </citation>
    <scope>IDENTIFICATION</scope>
    <source>
        <strain evidence="2">14028-0561.14</strain>
        <tissue evidence="2">Whole fly</tissue>
    </source>
</reference>
<dbReference type="AlphaFoldDB" id="A0A6P4I5B5"/>
<organism evidence="1 2">
    <name type="scientific">Drosophila kikkawai</name>
    <name type="common">Fruit fly</name>
    <dbReference type="NCBI Taxonomy" id="30033"/>
    <lineage>
        <taxon>Eukaryota</taxon>
        <taxon>Metazoa</taxon>
        <taxon>Ecdysozoa</taxon>
        <taxon>Arthropoda</taxon>
        <taxon>Hexapoda</taxon>
        <taxon>Insecta</taxon>
        <taxon>Pterygota</taxon>
        <taxon>Neoptera</taxon>
        <taxon>Endopterygota</taxon>
        <taxon>Diptera</taxon>
        <taxon>Brachycera</taxon>
        <taxon>Muscomorpha</taxon>
        <taxon>Ephydroidea</taxon>
        <taxon>Drosophilidae</taxon>
        <taxon>Drosophila</taxon>
        <taxon>Sophophora</taxon>
    </lineage>
</organism>
<keyword evidence="1" id="KW-1185">Reference proteome</keyword>
<dbReference type="Proteomes" id="UP001652661">
    <property type="component" value="Chromosome X"/>
</dbReference>
<evidence type="ECO:0000313" key="1">
    <source>
        <dbReference type="Proteomes" id="UP001652661"/>
    </source>
</evidence>
<name>A0A6P4I5B5_DROKI</name>
<accession>A0A6P4I5B5</accession>
<evidence type="ECO:0000313" key="2">
    <source>
        <dbReference type="RefSeq" id="XP_017024122.1"/>
    </source>
</evidence>